<comment type="similarity">
    <text evidence="3 15">Belongs to the CDP-alcohol phosphatidyltransferase class-I family.</text>
</comment>
<feature type="transmembrane region" description="Helical" evidence="16">
    <location>
        <begin position="225"/>
        <end position="246"/>
    </location>
</feature>
<keyword evidence="18" id="KW-1185">Reference proteome</keyword>
<keyword evidence="7 15" id="KW-0808">Transferase</keyword>
<proteinExistence type="inferred from homology"/>
<dbReference type="PROSITE" id="PS00379">
    <property type="entry name" value="CDP_ALCOHOL_P_TRANSF"/>
    <property type="match status" value="1"/>
</dbReference>
<evidence type="ECO:0000256" key="8">
    <source>
        <dbReference type="ARBA" id="ARBA00022692"/>
    </source>
</evidence>
<dbReference type="GO" id="GO:0008654">
    <property type="term" value="P:phospholipid biosynthetic process"/>
    <property type="evidence" value="ECO:0007669"/>
    <property type="project" value="UniProtKB-KW"/>
</dbReference>
<comment type="catalytic activity">
    <reaction evidence="1">
        <text>a CDP-1,2-diacyl-sn-glycerol + L-serine = a 1,2-diacyl-sn-glycero-3-phospho-L-serine + CMP + H(+)</text>
        <dbReference type="Rhea" id="RHEA:16913"/>
        <dbReference type="ChEBI" id="CHEBI:15378"/>
        <dbReference type="ChEBI" id="CHEBI:33384"/>
        <dbReference type="ChEBI" id="CHEBI:57262"/>
        <dbReference type="ChEBI" id="CHEBI:58332"/>
        <dbReference type="ChEBI" id="CHEBI:60377"/>
        <dbReference type="EC" id="2.7.8.8"/>
    </reaction>
</comment>
<dbReference type="Pfam" id="PF01066">
    <property type="entry name" value="CDP-OH_P_transf"/>
    <property type="match status" value="1"/>
</dbReference>
<evidence type="ECO:0000256" key="10">
    <source>
        <dbReference type="ARBA" id="ARBA00023098"/>
    </source>
</evidence>
<feature type="transmembrane region" description="Helical" evidence="16">
    <location>
        <begin position="199"/>
        <end position="219"/>
    </location>
</feature>
<keyword evidence="11 16" id="KW-0472">Membrane</keyword>
<evidence type="ECO:0000256" key="5">
    <source>
        <dbReference type="ARBA" id="ARBA00017171"/>
    </source>
</evidence>
<organism evidence="17 18">
    <name type="scientific">Lujinxingia litoralis</name>
    <dbReference type="NCBI Taxonomy" id="2211119"/>
    <lineage>
        <taxon>Bacteria</taxon>
        <taxon>Deltaproteobacteria</taxon>
        <taxon>Bradymonadales</taxon>
        <taxon>Lujinxingiaceae</taxon>
        <taxon>Lujinxingia</taxon>
    </lineage>
</organism>
<dbReference type="NCBIfam" id="TIGR00473">
    <property type="entry name" value="pssA"/>
    <property type="match status" value="1"/>
</dbReference>
<dbReference type="GO" id="GO:0012505">
    <property type="term" value="C:endomembrane system"/>
    <property type="evidence" value="ECO:0007669"/>
    <property type="project" value="UniProtKB-SubCell"/>
</dbReference>
<gene>
    <name evidence="17" type="primary">pssA</name>
    <name evidence="17" type="ORF">DL240_10605</name>
</gene>
<keyword evidence="9 16" id="KW-1133">Transmembrane helix</keyword>
<evidence type="ECO:0000256" key="9">
    <source>
        <dbReference type="ARBA" id="ARBA00022989"/>
    </source>
</evidence>
<keyword evidence="8 16" id="KW-0812">Transmembrane</keyword>
<evidence type="ECO:0000256" key="6">
    <source>
        <dbReference type="ARBA" id="ARBA00022516"/>
    </source>
</evidence>
<evidence type="ECO:0000256" key="16">
    <source>
        <dbReference type="SAM" id="Phobius"/>
    </source>
</evidence>
<keyword evidence="12" id="KW-0594">Phospholipid biosynthesis</keyword>
<evidence type="ECO:0000313" key="18">
    <source>
        <dbReference type="Proteomes" id="UP000249169"/>
    </source>
</evidence>
<dbReference type="GO" id="GO:0003882">
    <property type="term" value="F:CDP-diacylglycerol-serine O-phosphatidyltransferase activity"/>
    <property type="evidence" value="ECO:0007669"/>
    <property type="project" value="UniProtKB-EC"/>
</dbReference>
<evidence type="ECO:0000256" key="1">
    <source>
        <dbReference type="ARBA" id="ARBA00000287"/>
    </source>
</evidence>
<feature type="transmembrane region" description="Helical" evidence="16">
    <location>
        <begin position="258"/>
        <end position="278"/>
    </location>
</feature>
<sequence>MINLRGRGDSGVEVIGALFQLFSGDLTHVDLLTFSEPLSKAKPVRHRAKAHRLRSGQESKEKQGDAMDLSRAKYILPNLFTLSSVVAGMYSIQLSTTATDVNEMTMAAWLVFVSMVCDTFDGRVARLTRTESEFGVQLDSLADAISFGVAPAFLLYNWGLSELGLLGLLVSCVYTAGTVMRLARFNVMANQSEGPSRYFLGLPSPLAAGMVASLVLAHVSFSGQISTGASGSVAAAALLLGGLMVSNVRYRTFKDVKFRGPAALVLVLALASVTALAVVYEASVALVMVTAVYIVVGLCGGLLDLGRNVLGVSEDETEDDSLMGEFRDSER</sequence>
<dbReference type="PANTHER" id="PTHR14269:SF61">
    <property type="entry name" value="CDP-DIACYLGLYCEROL--SERINE O-PHOSPHATIDYLTRANSFERASE"/>
    <property type="match status" value="1"/>
</dbReference>
<dbReference type="InterPro" id="IPR048254">
    <property type="entry name" value="CDP_ALCOHOL_P_TRANSF_CS"/>
</dbReference>
<evidence type="ECO:0000256" key="13">
    <source>
        <dbReference type="ARBA" id="ARBA00023264"/>
    </source>
</evidence>
<feature type="transmembrane region" description="Helical" evidence="16">
    <location>
        <begin position="165"/>
        <end position="187"/>
    </location>
</feature>
<evidence type="ECO:0000256" key="2">
    <source>
        <dbReference type="ARBA" id="ARBA00004127"/>
    </source>
</evidence>
<evidence type="ECO:0000256" key="14">
    <source>
        <dbReference type="ARBA" id="ARBA00032361"/>
    </source>
</evidence>
<evidence type="ECO:0000256" key="7">
    <source>
        <dbReference type="ARBA" id="ARBA00022679"/>
    </source>
</evidence>
<dbReference type="AlphaFoldDB" id="A0A328C758"/>
<feature type="transmembrane region" description="Helical" evidence="16">
    <location>
        <begin position="284"/>
        <end position="303"/>
    </location>
</feature>
<comment type="caution">
    <text evidence="17">The sequence shown here is derived from an EMBL/GenBank/DDBJ whole genome shotgun (WGS) entry which is preliminary data.</text>
</comment>
<feature type="transmembrane region" description="Helical" evidence="16">
    <location>
        <begin position="74"/>
        <end position="92"/>
    </location>
</feature>
<dbReference type="InterPro" id="IPR004533">
    <property type="entry name" value="CDP-diaglyc--ser_O-PTrfase"/>
</dbReference>
<keyword evidence="13" id="KW-1208">Phospholipid metabolism</keyword>
<evidence type="ECO:0000256" key="11">
    <source>
        <dbReference type="ARBA" id="ARBA00023136"/>
    </source>
</evidence>
<dbReference type="InterPro" id="IPR043130">
    <property type="entry name" value="CDP-OH_PTrfase_TM_dom"/>
</dbReference>
<evidence type="ECO:0000256" key="4">
    <source>
        <dbReference type="ARBA" id="ARBA00013174"/>
    </source>
</evidence>
<dbReference type="Gene3D" id="1.20.120.1760">
    <property type="match status" value="1"/>
</dbReference>
<dbReference type="Proteomes" id="UP000249169">
    <property type="component" value="Unassembled WGS sequence"/>
</dbReference>
<keyword evidence="10" id="KW-0443">Lipid metabolism</keyword>
<evidence type="ECO:0000256" key="15">
    <source>
        <dbReference type="RuleBase" id="RU003750"/>
    </source>
</evidence>
<dbReference type="GO" id="GO:0016020">
    <property type="term" value="C:membrane"/>
    <property type="evidence" value="ECO:0007669"/>
    <property type="project" value="InterPro"/>
</dbReference>
<dbReference type="InterPro" id="IPR000462">
    <property type="entry name" value="CDP-OH_P_trans"/>
</dbReference>
<name>A0A328C758_9DELT</name>
<comment type="subcellular location">
    <subcellularLocation>
        <location evidence="2">Endomembrane system</location>
        <topology evidence="2">Multi-pass membrane protein</topology>
    </subcellularLocation>
</comment>
<accession>A0A328C758</accession>
<keyword evidence="6" id="KW-0444">Lipid biosynthesis</keyword>
<dbReference type="InterPro" id="IPR050324">
    <property type="entry name" value="CDP-alcohol_PTase-I"/>
</dbReference>
<evidence type="ECO:0000256" key="3">
    <source>
        <dbReference type="ARBA" id="ARBA00010441"/>
    </source>
</evidence>
<reference evidence="17 18" key="1">
    <citation type="submission" date="2018-05" db="EMBL/GenBank/DDBJ databases">
        <title>Lujinxingia marina gen. nov. sp. nov., a new facultative anaerobic member of the class Deltaproteobacteria, and proposal of Lujinxingaceae fam. nov.</title>
        <authorList>
            <person name="Li C.-M."/>
        </authorList>
    </citation>
    <scope>NUCLEOTIDE SEQUENCE [LARGE SCALE GENOMIC DNA]</scope>
    <source>
        <strain evidence="17 18">B210</strain>
    </source>
</reference>
<dbReference type="EC" id="2.7.8.8" evidence="4"/>
<dbReference type="EMBL" id="QHKO01000004">
    <property type="protein sequence ID" value="RAL22294.1"/>
    <property type="molecule type" value="Genomic_DNA"/>
</dbReference>
<evidence type="ECO:0000256" key="12">
    <source>
        <dbReference type="ARBA" id="ARBA00023209"/>
    </source>
</evidence>
<evidence type="ECO:0000313" key="17">
    <source>
        <dbReference type="EMBL" id="RAL22294.1"/>
    </source>
</evidence>
<protein>
    <recommendedName>
        <fullName evidence="5">CDP-diacylglycerol--serine O-phosphatidyltransferase</fullName>
        <ecNumber evidence="4">2.7.8.8</ecNumber>
    </recommendedName>
    <alternativeName>
        <fullName evidence="14">Phosphatidylserine synthase</fullName>
    </alternativeName>
</protein>
<dbReference type="PANTHER" id="PTHR14269">
    <property type="entry name" value="CDP-DIACYLGLYCEROL--GLYCEROL-3-PHOSPHATE 3-PHOSPHATIDYLTRANSFERASE-RELATED"/>
    <property type="match status" value="1"/>
</dbReference>